<accession>A0A1H4ZH45</accession>
<dbReference type="RefSeq" id="WP_092320660.1">
    <property type="nucleotide sequence ID" value="NZ_FNTJ01000003.1"/>
</dbReference>
<protein>
    <submittedName>
        <fullName evidence="1">Uncharacterized protein</fullName>
    </submittedName>
</protein>
<name>A0A1H4ZH45_9PSED</name>
<sequence>MNEIFAAGFNRQNLKVAREAIEKALSGLDLGFEVKLGNISFLDDSFTCKIEASLPGKVDRKSEKEKQMLASMGRMYGIDVTREPFINGRGVCKLVGFNTRAPKNPWIVVHGDGKQYKYPTDEVSRHWMANFTLKTE</sequence>
<proteinExistence type="predicted"/>
<dbReference type="AlphaFoldDB" id="A0A1H4ZH45"/>
<organism evidence="1 2">
    <name type="scientific">Pseudomonas saponiphila</name>
    <dbReference type="NCBI Taxonomy" id="556534"/>
    <lineage>
        <taxon>Bacteria</taxon>
        <taxon>Pseudomonadati</taxon>
        <taxon>Pseudomonadota</taxon>
        <taxon>Gammaproteobacteria</taxon>
        <taxon>Pseudomonadales</taxon>
        <taxon>Pseudomonadaceae</taxon>
        <taxon>Pseudomonas</taxon>
    </lineage>
</organism>
<dbReference type="EMBL" id="FNTJ01000003">
    <property type="protein sequence ID" value="SED28814.1"/>
    <property type="molecule type" value="Genomic_DNA"/>
</dbReference>
<dbReference type="Proteomes" id="UP000198982">
    <property type="component" value="Unassembled WGS sequence"/>
</dbReference>
<keyword evidence="2" id="KW-1185">Reference proteome</keyword>
<evidence type="ECO:0000313" key="1">
    <source>
        <dbReference type="EMBL" id="SED28814.1"/>
    </source>
</evidence>
<reference evidence="2" key="1">
    <citation type="submission" date="2016-10" db="EMBL/GenBank/DDBJ databases">
        <authorList>
            <person name="Varghese N."/>
            <person name="Submissions S."/>
        </authorList>
    </citation>
    <scope>NUCLEOTIDE SEQUENCE [LARGE SCALE GENOMIC DNA]</scope>
    <source>
        <strain evidence="2">DSM 9751</strain>
    </source>
</reference>
<gene>
    <name evidence="1" type="ORF">SAMN05216178_6628</name>
</gene>
<evidence type="ECO:0000313" key="2">
    <source>
        <dbReference type="Proteomes" id="UP000198982"/>
    </source>
</evidence>